<feature type="transmembrane region" description="Helical" evidence="4">
    <location>
        <begin position="549"/>
        <end position="569"/>
    </location>
</feature>
<feature type="binding site" evidence="4">
    <location>
        <begin position="354"/>
        <end position="355"/>
    </location>
    <ligand>
        <name>S-methyl-5'-thioadenosine</name>
        <dbReference type="ChEBI" id="CHEBI:17509"/>
    </ligand>
</feature>
<dbReference type="EMBL" id="DF820467">
    <property type="protein sequence ID" value="GAK58474.1"/>
    <property type="molecule type" value="Genomic_DNA"/>
</dbReference>
<comment type="caution">
    <text evidence="4">Lacks the conserved Asp active site.</text>
</comment>
<feature type="transmembrane region" description="Helical" evidence="4">
    <location>
        <begin position="658"/>
        <end position="677"/>
    </location>
</feature>
<dbReference type="HOGENOM" id="CLU_366270_0_0_0"/>
<reference evidence="7 8" key="1">
    <citation type="journal article" date="2015" name="PeerJ">
        <title>First genomic representation of candidate bacterial phylum KSB3 points to enhanced environmental sensing as a trigger of wastewater bulking.</title>
        <authorList>
            <person name="Sekiguchi Y."/>
            <person name="Ohashi A."/>
            <person name="Parks D.H."/>
            <person name="Yamauchi T."/>
            <person name="Tyson G.W."/>
            <person name="Hugenholtz P."/>
        </authorList>
    </citation>
    <scope>NUCLEOTIDE SEQUENCE [LARGE SCALE GENOMIC DNA]</scope>
</reference>
<feature type="transmembrane region" description="Helical" evidence="4">
    <location>
        <begin position="144"/>
        <end position="163"/>
    </location>
</feature>
<comment type="catalytic activity">
    <reaction evidence="4">
        <text>S-adenosyl 3-(methylsulfanyl)propylamine + putrescine = S-methyl-5'-thioadenosine + spermidine + H(+)</text>
        <dbReference type="Rhea" id="RHEA:12721"/>
        <dbReference type="ChEBI" id="CHEBI:15378"/>
        <dbReference type="ChEBI" id="CHEBI:17509"/>
        <dbReference type="ChEBI" id="CHEBI:57443"/>
        <dbReference type="ChEBI" id="CHEBI:57834"/>
        <dbReference type="ChEBI" id="CHEBI:326268"/>
        <dbReference type="EC" id="2.5.1.16"/>
    </reaction>
</comment>
<name>A0A081C1L9_VECG1</name>
<keyword evidence="4" id="KW-0472">Membrane</keyword>
<sequence length="783" mass="87165">MLLLCAYIVIGCYTLIVQVVGVREILVVFYGNELCLGIVFACWLIGVAIGARVAASMIERLRGLLASYGLLVLCLVLFFSGQIFAIRLLRIILQIAPGELLSLPGLFSGALATIAPLGFVVGIIFPVACRLLPGAHADQIGRLYIAEALGSTTGGLLLTFFLIKRYHAFQIAALSGSIVLFTTGILLLASKKKSRGFRLFILLLFLLGAGYGYIFGSSLADKLHTYSLNQRWRSMYPQIELIKSIDSPYENLALGFQADQYVLFTSGQLAAVFPDDYESGLSAHFFMSQHPNPRSILLVGGGAEGMIAEILKYPIYTLDYVELDPMLLTLLASYLPSAAQEALQDPRVSIIHTDGRYYVKQTPHRYDLVILNLPDPTTSMLNRFYTLEFFREVADILNPSGVMITEITSSLHLQQDAANYTGSVYKTLKTVFPYVLVTPGATHIYVAAVDPDVITFDLEILSRRYRERQIASDYFSEYHFQTLLQPEQTAFVHATLQQGFDIFRLNTDMQPITYFYNLLLWAQLSEDVPDRFSPSRTTRLFHTLNNLSLWWFFLPIVGLIIFRLGYVLLINLFRIKGDWQQQSSIRRFNCLWAIGTTGFAAMALELILIFAFQNMYGYIYQKAGLIVALFMIGLAVGAYRSHRKLSTVCHSEPQLSAWLIRCEMLIVLFAALLPLFLKGLASIHISAWIEAVFMILVVVAGLLTGVEFPIGSAFYLHNQQNLGKTAAMLEGADHLGACCGSLLSGVVFVPLLGITISCLLISAIKLSSLCFFVWSTRSVKTLF</sequence>
<comment type="function">
    <text evidence="4">Catalyzes the irreversible transfer of a propylamine group from the amino donor S-adenosylmethioninamine (decarboxy-AdoMet) to putrescine (1,4-diaminobutane) to yield spermidine.</text>
</comment>
<accession>A0A081C1L9</accession>
<dbReference type="PANTHER" id="PTHR43317">
    <property type="entry name" value="THERMOSPERMINE SYNTHASE ACAULIS5"/>
    <property type="match status" value="1"/>
</dbReference>
<evidence type="ECO:0000313" key="7">
    <source>
        <dbReference type="EMBL" id="GAK58474.1"/>
    </source>
</evidence>
<dbReference type="PANTHER" id="PTHR43317:SF1">
    <property type="entry name" value="THERMOSPERMINE SYNTHASE ACAULIS5"/>
    <property type="match status" value="1"/>
</dbReference>
<dbReference type="Proteomes" id="UP000030661">
    <property type="component" value="Unassembled WGS sequence"/>
</dbReference>
<dbReference type="CDD" id="cd02440">
    <property type="entry name" value="AdoMet_MTases"/>
    <property type="match status" value="1"/>
</dbReference>
<feature type="binding site" evidence="4">
    <location>
        <position position="322"/>
    </location>
    <ligand>
        <name>S-methyl-5'-thioadenosine</name>
        <dbReference type="ChEBI" id="CHEBI:17509"/>
    </ligand>
</feature>
<evidence type="ECO:0000313" key="8">
    <source>
        <dbReference type="Proteomes" id="UP000030661"/>
    </source>
</evidence>
<keyword evidence="4" id="KW-0745">Spermidine biosynthesis</keyword>
<evidence type="ECO:0000256" key="3">
    <source>
        <dbReference type="ARBA" id="ARBA00023115"/>
    </source>
</evidence>
<dbReference type="SUPFAM" id="SSF53335">
    <property type="entry name" value="S-adenosyl-L-methionine-dependent methyltransferases"/>
    <property type="match status" value="1"/>
</dbReference>
<dbReference type="PROSITE" id="PS51006">
    <property type="entry name" value="PABS_2"/>
    <property type="match status" value="1"/>
</dbReference>
<feature type="transmembrane region" description="Helical" evidence="4">
    <location>
        <begin position="30"/>
        <end position="51"/>
    </location>
</feature>
<comment type="similarity">
    <text evidence="1 4">Belongs to the spermidine/spermine synthase family.</text>
</comment>
<evidence type="ECO:0000259" key="6">
    <source>
        <dbReference type="PROSITE" id="PS51006"/>
    </source>
</evidence>
<dbReference type="InterPro" id="IPR029063">
    <property type="entry name" value="SAM-dependent_MTases_sf"/>
</dbReference>
<dbReference type="Pfam" id="PF01564">
    <property type="entry name" value="Spermine_synth"/>
    <property type="match status" value="1"/>
</dbReference>
<keyword evidence="4" id="KW-1133">Transmembrane helix</keyword>
<comment type="caution">
    <text evidence="4 5">Lacks conserved residue(s) required for the propagation of feature annotation.</text>
</comment>
<dbReference type="GO" id="GO:0005886">
    <property type="term" value="C:plasma membrane"/>
    <property type="evidence" value="ECO:0007669"/>
    <property type="project" value="UniProtKB-SubCell"/>
</dbReference>
<feature type="transmembrane region" description="Helical" evidence="4">
    <location>
        <begin position="63"/>
        <end position="86"/>
    </location>
</feature>
<dbReference type="AlphaFoldDB" id="A0A081C1L9"/>
<dbReference type="EC" id="2.5.1.16" evidence="4"/>
<feature type="transmembrane region" description="Helical" evidence="4">
    <location>
        <begin position="196"/>
        <end position="215"/>
    </location>
</feature>
<feature type="transmembrane region" description="Helical" evidence="4">
    <location>
        <begin position="683"/>
        <end position="706"/>
    </location>
</feature>
<feature type="transmembrane region" description="Helical" evidence="4">
    <location>
        <begin position="106"/>
        <end position="132"/>
    </location>
</feature>
<feature type="domain" description="PABS" evidence="6">
    <location>
        <begin position="211"/>
        <end position="459"/>
    </location>
</feature>
<keyword evidence="2 4" id="KW-0808">Transferase</keyword>
<organism evidence="7 8">
    <name type="scientific">Vecturithrix granuli</name>
    <dbReference type="NCBI Taxonomy" id="1499967"/>
    <lineage>
        <taxon>Bacteria</taxon>
        <taxon>Candidatus Moduliflexota</taxon>
        <taxon>Candidatus Vecturitrichia</taxon>
        <taxon>Candidatus Vecturitrichales</taxon>
        <taxon>Candidatus Vecturitrichaceae</taxon>
        <taxon>Candidatus Vecturithrix</taxon>
    </lineage>
</organism>
<evidence type="ECO:0000256" key="4">
    <source>
        <dbReference type="HAMAP-Rule" id="MF_00198"/>
    </source>
</evidence>
<protein>
    <recommendedName>
        <fullName evidence="4">Polyamine aminopropyltransferase</fullName>
    </recommendedName>
    <alternativeName>
        <fullName evidence="4">Putrescine aminopropyltransferase</fullName>
        <shortName evidence="4">PAPT</shortName>
    </alternativeName>
    <alternativeName>
        <fullName evidence="4">Spermidine synthase</fullName>
        <shortName evidence="4">SPDS</shortName>
        <shortName evidence="4">SPDSY</shortName>
        <ecNumber evidence="4">2.5.1.16</ecNumber>
    </alternativeName>
</protein>
<dbReference type="Gene3D" id="3.40.50.150">
    <property type="entry name" value="Vaccinia Virus protein VP39"/>
    <property type="match status" value="1"/>
</dbReference>
<gene>
    <name evidence="4" type="primary">speE</name>
    <name evidence="7" type="ORF">U27_05448</name>
</gene>
<feature type="transmembrane region" description="Helical" evidence="4">
    <location>
        <begin position="169"/>
        <end position="189"/>
    </location>
</feature>
<feature type="transmembrane region" description="Helical" evidence="4">
    <location>
        <begin position="590"/>
        <end position="612"/>
    </location>
</feature>
<keyword evidence="4" id="KW-0812">Transmembrane</keyword>
<dbReference type="eggNOG" id="COG0421">
    <property type="taxonomic scope" value="Bacteria"/>
</dbReference>
<evidence type="ECO:0000256" key="1">
    <source>
        <dbReference type="ARBA" id="ARBA00007867"/>
    </source>
</evidence>
<dbReference type="UniPathway" id="UPA00248">
    <property type="reaction ID" value="UER00314"/>
</dbReference>
<dbReference type="GO" id="GO:0004766">
    <property type="term" value="F:spermidine synthase activity"/>
    <property type="evidence" value="ECO:0007669"/>
    <property type="project" value="UniProtKB-UniRule"/>
</dbReference>
<dbReference type="NCBIfam" id="NF037959">
    <property type="entry name" value="MFS_SpdSyn"/>
    <property type="match status" value="1"/>
</dbReference>
<dbReference type="InterPro" id="IPR001045">
    <property type="entry name" value="Spermi_synthase"/>
</dbReference>
<comment type="subunit">
    <text evidence="4">Homodimer or homotetramer.</text>
</comment>
<dbReference type="GO" id="GO:0008295">
    <property type="term" value="P:spermidine biosynthetic process"/>
    <property type="evidence" value="ECO:0007669"/>
    <property type="project" value="UniProtKB-UniRule"/>
</dbReference>
<dbReference type="InterPro" id="IPR030374">
    <property type="entry name" value="PABS"/>
</dbReference>
<dbReference type="HAMAP" id="MF_00198">
    <property type="entry name" value="Spermidine_synth"/>
    <property type="match status" value="1"/>
</dbReference>
<evidence type="ECO:0000256" key="5">
    <source>
        <dbReference type="PROSITE-ProRule" id="PRU00354"/>
    </source>
</evidence>
<dbReference type="STRING" id="1499967.U27_05448"/>
<proteinExistence type="inferred from homology"/>
<keyword evidence="8" id="KW-1185">Reference proteome</keyword>
<evidence type="ECO:0000256" key="2">
    <source>
        <dbReference type="ARBA" id="ARBA00022679"/>
    </source>
</evidence>
<feature type="transmembrane region" description="Helical" evidence="4">
    <location>
        <begin position="618"/>
        <end position="637"/>
    </location>
</feature>
<keyword evidence="4" id="KW-1003">Cell membrane</keyword>
<dbReference type="GO" id="GO:0010487">
    <property type="term" value="F:thermospermine synthase activity"/>
    <property type="evidence" value="ECO:0007669"/>
    <property type="project" value="UniProtKB-ARBA"/>
</dbReference>
<comment type="pathway">
    <text evidence="4">Amine and polyamine biosynthesis; spermidine biosynthesis; spermidine from putrescine: step 1/1.</text>
</comment>
<keyword evidence="3 4" id="KW-0620">Polyamine biosynthesis</keyword>
<comment type="subcellular location">
    <subcellularLocation>
        <location evidence="4">Cell membrane</location>
        <topology evidence="4">Multi-pass membrane protein</topology>
    </subcellularLocation>
</comment>